<keyword evidence="3" id="KW-0675">Receptor</keyword>
<dbReference type="PANTHER" id="PTHR40980:SF4">
    <property type="entry name" value="TONB-DEPENDENT RECEPTOR-LIKE BETA-BARREL DOMAIN-CONTAINING PROTEIN"/>
    <property type="match status" value="1"/>
</dbReference>
<dbReference type="InterPro" id="IPR041700">
    <property type="entry name" value="OMP_b-brl_3"/>
</dbReference>
<dbReference type="OrthoDB" id="905812at2"/>
<keyword evidence="1" id="KW-0732">Signal</keyword>
<accession>E4RYE6</accession>
<keyword evidence="4" id="KW-1185">Reference proteome</keyword>
<protein>
    <submittedName>
        <fullName evidence="3">TonB-dependent receptor plug</fullName>
    </submittedName>
</protein>
<dbReference type="Proteomes" id="UP000007435">
    <property type="component" value="Chromosome"/>
</dbReference>
<organism evidence="3 4">
    <name type="scientific">Leadbetterella byssophila (strain DSM 17132 / JCM 16389 / KACC 11308 / NBRC 106382 / 4M15)</name>
    <dbReference type="NCBI Taxonomy" id="649349"/>
    <lineage>
        <taxon>Bacteria</taxon>
        <taxon>Pseudomonadati</taxon>
        <taxon>Bacteroidota</taxon>
        <taxon>Cytophagia</taxon>
        <taxon>Cytophagales</taxon>
        <taxon>Leadbetterellaceae</taxon>
        <taxon>Leadbetterella</taxon>
    </lineage>
</organism>
<evidence type="ECO:0000256" key="1">
    <source>
        <dbReference type="SAM" id="SignalP"/>
    </source>
</evidence>
<proteinExistence type="predicted"/>
<sequence>MKKLLLLMMLAINGQAQGIFVRGQLMESTSPIPYATVALLKGDSLYKATFSTESGEFEFLGVTKGNYRLKVSAVGYKTSESALTVDNNLELGIIRLQTESAQLNEVNIVALKPPITQEPDRLTYDLQADPDSKSMSVLEMMRKVPYLSLDGEDNLLMKDGKDFRIFINGKPSAMVERNYKEVLRSMPASSIQKIEVITTPPAKYDAEGISGIINIITTRRVDSGYLGNVSVSTQFPVGGPYLGGNINYKRGRLGITALGGGSLYFNPNYQQSFYRKSQESILQQNGKREADNKNVYMGTEWSYEIDSLNLLTAQWNWNTSRSSAETFQESERLHSGIREEYYQLSNLNQGKGQGMDAGFNYQHISRKDKNRLLTLSYLYNAYDSENGNGVEVKERYNYHEKDYRQVNNQYAKEHTAQVDVVYPIRSLMLEGGIKGIYRENKSRFGYQSTKGLYDSLDNNYFNRQQIYGMYTSFRYNGKKWGLSGGFRLENTILYVDFESSDMQVNRNYFNLLPTLTVNRKWGKNGLAFNYLQRIQRPGIYQLNPFVDRSNPSVERTGNPDLDPSVMQEIGVKYTYTGKTFFHIGASFIDIRDMLFPVISYNNETGITRHSYDNVGQARLLPALTLNMSRNWTKRWQMGLNARFASASVKGNATSGEIRNKGYMFGSNVNSTYRTSQNWRWSATLGYNGPSINVQETRNGFIYSHVTLAKEVVKNKLNLSATLNNPFTRYRSNRVEGFGTDFVQITEQRNYYRNATISLSYKFGQLKESIKKNQRSIRNDDVKNGD</sequence>
<dbReference type="HOGENOM" id="CLU_017617_0_1_10"/>
<dbReference type="eggNOG" id="COG4771">
    <property type="taxonomic scope" value="Bacteria"/>
</dbReference>
<dbReference type="Pfam" id="PF13715">
    <property type="entry name" value="CarbopepD_reg_2"/>
    <property type="match status" value="1"/>
</dbReference>
<dbReference type="EMBL" id="CP002305">
    <property type="protein sequence ID" value="ADQ18182.1"/>
    <property type="molecule type" value="Genomic_DNA"/>
</dbReference>
<name>E4RYE6_LEAB4</name>
<dbReference type="KEGG" id="lby:Lbys_2520"/>
<dbReference type="PANTHER" id="PTHR40980">
    <property type="entry name" value="PLUG DOMAIN-CONTAINING PROTEIN"/>
    <property type="match status" value="1"/>
</dbReference>
<feature type="chain" id="PRO_5003188293" evidence="1">
    <location>
        <begin position="19"/>
        <end position="785"/>
    </location>
</feature>
<reference key="1">
    <citation type="submission" date="2010-11" db="EMBL/GenBank/DDBJ databases">
        <title>The complete genome of Leadbetterella byssophila DSM 17132.</title>
        <authorList>
            <consortium name="US DOE Joint Genome Institute (JGI-PGF)"/>
            <person name="Lucas S."/>
            <person name="Copeland A."/>
            <person name="Lapidus A."/>
            <person name="Glavina del Rio T."/>
            <person name="Dalin E."/>
            <person name="Tice H."/>
            <person name="Bruce D."/>
            <person name="Goodwin L."/>
            <person name="Pitluck S."/>
            <person name="Kyrpides N."/>
            <person name="Mavromatis K."/>
            <person name="Ivanova N."/>
            <person name="Teshima H."/>
            <person name="Brettin T."/>
            <person name="Detter J.C."/>
            <person name="Han C."/>
            <person name="Tapia R."/>
            <person name="Land M."/>
            <person name="Hauser L."/>
            <person name="Markowitz V."/>
            <person name="Cheng J.-F."/>
            <person name="Hugenholtz P."/>
            <person name="Woyke T."/>
            <person name="Wu D."/>
            <person name="Tindall B."/>
            <person name="Pomrenke H.G."/>
            <person name="Brambilla E."/>
            <person name="Klenk H.-P."/>
            <person name="Eisen J.A."/>
        </authorList>
    </citation>
    <scope>NUCLEOTIDE SEQUENCE [LARGE SCALE GENOMIC DNA]</scope>
    <source>
        <strain>DSM 17132</strain>
    </source>
</reference>
<dbReference type="AlphaFoldDB" id="E4RYE6"/>
<feature type="signal peptide" evidence="1">
    <location>
        <begin position="1"/>
        <end position="18"/>
    </location>
</feature>
<dbReference type="STRING" id="649349.Lbys_2520"/>
<dbReference type="Gene3D" id="2.60.40.1120">
    <property type="entry name" value="Carboxypeptidase-like, regulatory domain"/>
    <property type="match status" value="1"/>
</dbReference>
<dbReference type="Pfam" id="PF14905">
    <property type="entry name" value="OMP_b-brl_3"/>
    <property type="match status" value="1"/>
</dbReference>
<reference evidence="3 4" key="2">
    <citation type="journal article" date="2011" name="Stand. Genomic Sci.">
        <title>Complete genome sequence of Leadbetterella byssophila type strain (4M15).</title>
        <authorList>
            <person name="Abt B."/>
            <person name="Teshima H."/>
            <person name="Lucas S."/>
            <person name="Lapidus A."/>
            <person name="Del Rio T.G."/>
            <person name="Nolan M."/>
            <person name="Tice H."/>
            <person name="Cheng J.F."/>
            <person name="Pitluck S."/>
            <person name="Liolios K."/>
            <person name="Pagani I."/>
            <person name="Ivanova N."/>
            <person name="Mavromatis K."/>
            <person name="Pati A."/>
            <person name="Tapia R."/>
            <person name="Han C."/>
            <person name="Goodwin L."/>
            <person name="Chen A."/>
            <person name="Palaniappan K."/>
            <person name="Land M."/>
            <person name="Hauser L."/>
            <person name="Chang Y.J."/>
            <person name="Jeffries C.D."/>
            <person name="Rohde M."/>
            <person name="Goker M."/>
            <person name="Tindall B.J."/>
            <person name="Detter J.C."/>
            <person name="Woyke T."/>
            <person name="Bristow J."/>
            <person name="Eisen J.A."/>
            <person name="Markowitz V."/>
            <person name="Hugenholtz P."/>
            <person name="Klenk H.P."/>
            <person name="Kyrpides N.C."/>
        </authorList>
    </citation>
    <scope>NUCLEOTIDE SEQUENCE [LARGE SCALE GENOMIC DNA]</scope>
    <source>
        <strain evidence="4">DSM 17132 / JCM 16389 / KACC 11308 / NBRC 106382 / 4M15</strain>
    </source>
</reference>
<dbReference type="SUPFAM" id="SSF49478">
    <property type="entry name" value="Cna protein B-type domain"/>
    <property type="match status" value="1"/>
</dbReference>
<dbReference type="RefSeq" id="WP_013409222.1">
    <property type="nucleotide sequence ID" value="NC_014655.1"/>
</dbReference>
<gene>
    <name evidence="3" type="ordered locus">Lbys_2520</name>
</gene>
<evidence type="ECO:0000313" key="3">
    <source>
        <dbReference type="EMBL" id="ADQ18182.1"/>
    </source>
</evidence>
<evidence type="ECO:0000259" key="2">
    <source>
        <dbReference type="Pfam" id="PF14905"/>
    </source>
</evidence>
<evidence type="ECO:0000313" key="4">
    <source>
        <dbReference type="Proteomes" id="UP000007435"/>
    </source>
</evidence>
<feature type="domain" description="Outer membrane protein beta-barrel" evidence="2">
    <location>
        <begin position="367"/>
        <end position="760"/>
    </location>
</feature>
<dbReference type="SUPFAM" id="SSF56935">
    <property type="entry name" value="Porins"/>
    <property type="match status" value="1"/>
</dbReference>